<sequence length="31" mass="3596">MSKATKIYSFSWYNSIPGFVKIENVYNVPIV</sequence>
<proteinExistence type="predicted"/>
<reference evidence="1" key="1">
    <citation type="journal article" date="2020" name="Nature">
        <title>Giant virus diversity and host interactions through global metagenomics.</title>
        <authorList>
            <person name="Schulz F."/>
            <person name="Roux S."/>
            <person name="Paez-Espino D."/>
            <person name="Jungbluth S."/>
            <person name="Walsh D.A."/>
            <person name="Denef V.J."/>
            <person name="McMahon K.D."/>
            <person name="Konstantinidis K.T."/>
            <person name="Eloe-Fadrosh E.A."/>
            <person name="Kyrpides N.C."/>
            <person name="Woyke T."/>
        </authorList>
    </citation>
    <scope>NUCLEOTIDE SEQUENCE</scope>
    <source>
        <strain evidence="1">GVMAG-M-3300010158-55</strain>
    </source>
</reference>
<evidence type="ECO:0000313" key="1">
    <source>
        <dbReference type="EMBL" id="QHS88495.1"/>
    </source>
</evidence>
<protein>
    <submittedName>
        <fullName evidence="1">Uncharacterized protein</fullName>
    </submittedName>
</protein>
<accession>A0A6C0B8C8</accession>
<name>A0A6C0B8C8_9ZZZZ</name>
<dbReference type="EMBL" id="MN739097">
    <property type="protein sequence ID" value="QHS88495.1"/>
    <property type="molecule type" value="Genomic_DNA"/>
</dbReference>
<organism evidence="1">
    <name type="scientific">viral metagenome</name>
    <dbReference type="NCBI Taxonomy" id="1070528"/>
    <lineage>
        <taxon>unclassified sequences</taxon>
        <taxon>metagenomes</taxon>
        <taxon>organismal metagenomes</taxon>
    </lineage>
</organism>
<dbReference type="AlphaFoldDB" id="A0A6C0B8C8"/>